<dbReference type="PANTHER" id="PTHR37419:SF1">
    <property type="entry name" value="SERINE_THREONINE-PROTEIN KINASE TOXIN HIPA"/>
    <property type="match status" value="1"/>
</dbReference>
<dbReference type="GO" id="GO:0004674">
    <property type="term" value="F:protein serine/threonine kinase activity"/>
    <property type="evidence" value="ECO:0007669"/>
    <property type="project" value="TreeGrafter"/>
</dbReference>
<dbReference type="Pfam" id="PF07804">
    <property type="entry name" value="HipA_C"/>
    <property type="match status" value="1"/>
</dbReference>
<evidence type="ECO:0000313" key="7">
    <source>
        <dbReference type="Proteomes" id="UP000557204"/>
    </source>
</evidence>
<evidence type="ECO:0000256" key="1">
    <source>
        <dbReference type="ARBA" id="ARBA00010164"/>
    </source>
</evidence>
<dbReference type="InterPro" id="IPR017508">
    <property type="entry name" value="HipA_N1"/>
</dbReference>
<evidence type="ECO:0000256" key="2">
    <source>
        <dbReference type="ARBA" id="ARBA00022679"/>
    </source>
</evidence>
<dbReference type="InterPro" id="IPR012893">
    <property type="entry name" value="HipA-like_C"/>
</dbReference>
<dbReference type="Gene3D" id="1.10.1070.20">
    <property type="match status" value="1"/>
</dbReference>
<dbReference type="NCBIfam" id="TIGR03071">
    <property type="entry name" value="couple_hipA"/>
    <property type="match status" value="1"/>
</dbReference>
<keyword evidence="3" id="KW-0418">Kinase</keyword>
<evidence type="ECO:0000256" key="3">
    <source>
        <dbReference type="ARBA" id="ARBA00022777"/>
    </source>
</evidence>
<dbReference type="Pfam" id="PF13657">
    <property type="entry name" value="Couple_hipA"/>
    <property type="match status" value="1"/>
</dbReference>
<evidence type="ECO:0000259" key="5">
    <source>
        <dbReference type="Pfam" id="PF13657"/>
    </source>
</evidence>
<reference evidence="6 7" key="1">
    <citation type="submission" date="2020-05" db="EMBL/GenBank/DDBJ databases">
        <title>Genome sequence of Isoptericola sp. JC619 isolated from Chilika lagoon, India.</title>
        <authorList>
            <person name="Kumar D."/>
            <person name="Appam K."/>
            <person name="Gandham S."/>
            <person name="Uppada J."/>
            <person name="Sasikala C."/>
            <person name="Venkata Ramana C."/>
        </authorList>
    </citation>
    <scope>NUCLEOTIDE SEQUENCE [LARGE SCALE GENOMIC DNA]</scope>
    <source>
        <strain evidence="6 7">JC619</strain>
    </source>
</reference>
<evidence type="ECO:0000259" key="4">
    <source>
        <dbReference type="Pfam" id="PF07804"/>
    </source>
</evidence>
<dbReference type="EMBL" id="JABFAJ010000011">
    <property type="protein sequence ID" value="NNU27136.1"/>
    <property type="molecule type" value="Genomic_DNA"/>
</dbReference>
<keyword evidence="7" id="KW-1185">Reference proteome</keyword>
<organism evidence="6 7">
    <name type="scientific">Isoptericola sediminis</name>
    <dbReference type="NCBI Taxonomy" id="2733572"/>
    <lineage>
        <taxon>Bacteria</taxon>
        <taxon>Bacillati</taxon>
        <taxon>Actinomycetota</taxon>
        <taxon>Actinomycetes</taxon>
        <taxon>Micrococcales</taxon>
        <taxon>Promicromonosporaceae</taxon>
        <taxon>Isoptericola</taxon>
    </lineage>
</organism>
<accession>A0A849JUU0</accession>
<dbReference type="Proteomes" id="UP000557204">
    <property type="component" value="Unassembled WGS sequence"/>
</dbReference>
<comment type="similarity">
    <text evidence="1">Belongs to the HipA Ser/Thr kinase family.</text>
</comment>
<sequence>MTRELAVLLYGRQVATAAQDTHGRHHLIYEPGYTGPDATPVSTSMPTVLEVHAGRPVDAYMAGLLPDGLDVRERWADRWGVSATNSFGLLEHMGLDCAGAVQFVPPEGVEQALTRPTQLTALSQEDIASRLAALRTDDTSWAVSGERWSLAGAQGKFTLTRSREGHWSEPEGASPSTHIVKPGISGYRDQALNEHLCLRAASACGLEVVATEYTAFAGQPALVIARYDRRRSGDLVVRLHQEDMCQALSVFPRRKYEASGGPGVARIAELLRDRSTRPDRDVRAFLTAVAFNYLIGAPDAHAKNYSVLLAGSQVRLAPLYDVASGLPYEATEADAELDRSAMSIGGHRIFGDVAGRHWDRMARLARFSPRQMREIVADLAERLPSALEQVVSMQAHADDELGVRLIERVGALCATTLDQLRH</sequence>
<name>A0A849JUU0_9MICO</name>
<proteinExistence type="inferred from homology"/>
<evidence type="ECO:0000313" key="6">
    <source>
        <dbReference type="EMBL" id="NNU27136.1"/>
    </source>
</evidence>
<dbReference type="PANTHER" id="PTHR37419">
    <property type="entry name" value="SERINE/THREONINE-PROTEIN KINASE TOXIN HIPA"/>
    <property type="match status" value="1"/>
</dbReference>
<dbReference type="GO" id="GO:0005829">
    <property type="term" value="C:cytosol"/>
    <property type="evidence" value="ECO:0007669"/>
    <property type="project" value="TreeGrafter"/>
</dbReference>
<gene>
    <name evidence="6" type="ORF">HLI28_06210</name>
</gene>
<keyword evidence="2" id="KW-0808">Transferase</keyword>
<feature type="domain" description="HipA N-terminal subdomain 1" evidence="5">
    <location>
        <begin position="5"/>
        <end position="103"/>
    </location>
</feature>
<dbReference type="InterPro" id="IPR052028">
    <property type="entry name" value="HipA_Ser/Thr_kinase"/>
</dbReference>
<dbReference type="AlphaFoldDB" id="A0A849JUU0"/>
<dbReference type="CDD" id="cd17808">
    <property type="entry name" value="HipA_Ec_like"/>
    <property type="match status" value="1"/>
</dbReference>
<protein>
    <submittedName>
        <fullName evidence="6">Type II toxin-antitoxin system HipA family toxin</fullName>
    </submittedName>
</protein>
<feature type="domain" description="HipA-like C-terminal" evidence="4">
    <location>
        <begin position="148"/>
        <end position="386"/>
    </location>
</feature>
<dbReference type="RefSeq" id="WP_171246642.1">
    <property type="nucleotide sequence ID" value="NZ_JABFAJ010000011.1"/>
</dbReference>
<comment type="caution">
    <text evidence="6">The sequence shown here is derived from an EMBL/GenBank/DDBJ whole genome shotgun (WGS) entry which is preliminary data.</text>
</comment>